<feature type="compositionally biased region" description="Basic and acidic residues" evidence="9">
    <location>
        <begin position="130"/>
        <end position="140"/>
    </location>
</feature>
<comment type="caution">
    <text evidence="11">The sequence shown here is derived from an EMBL/GenBank/DDBJ whole genome shotgun (WGS) entry which is preliminary data.</text>
</comment>
<comment type="subcellular location">
    <subcellularLocation>
        <location evidence="1">Golgi apparatus membrane</location>
        <topology evidence="1">Single-pass type II membrane protein</topology>
    </subcellularLocation>
</comment>
<accession>A0A9K3LY85</accession>
<dbReference type="PANTHER" id="PTHR12137:SF54">
    <property type="entry name" value="CARBOHYDRATE SULFOTRANSFERASE"/>
    <property type="match status" value="1"/>
</dbReference>
<keyword evidence="6" id="KW-0333">Golgi apparatus</keyword>
<gene>
    <name evidence="11" type="ORF">IV203_027949</name>
</gene>
<keyword evidence="5 10" id="KW-1133">Transmembrane helix</keyword>
<sequence length="756" mass="86334">MAVANSSTIRPKRCRRRISHRCFVILLGVTCGVSSVVVFLSEYSRNPRLLLFGIDKNNHLEEAISVPFELWKHIYNGPSSNRHYHRPVVEGVSINETSLERLENNVSKLASASSTNAIVHKHTSTHPVHPSKDARREESKEMQPYISHNNRTLLTFWSRATISNSDTFIVARIVDRLYDVVPAEFRQCIDEYSYQQVTTSVMFLDPCPVAVHNNGSNNNQTSAQKHSLSDENSTFTIFIKQTDLTVNGVVSKLQRRPTVKSFLAVSYFDKTTNQHIPFLREGKPKQGLPPGSVSIRTCHDDTCPNDCAWKQQQTPSAFQYFWDEEDHLCKSQNPRVKQRYQASCDCATVCFTPEAVEDTPIAQIWPWKSSEQRVQYHNDDPNVKRRIDNQQKIGVKMRNFRQEYSSPTPRFDCPTKNNYDEGRTSNKTIPLPIYGSFEHHLMFIPEAKLIFCGVPKAGITEWIKFFRFVAGARDYLSSPHFKTDRREFLLSSLTIQKASELLLDPTWTKAVFFRNPAERLLSAYLDKVVNNGFTQKHFKVGITDEYGNKETTTSSKKTLSFEEFVDLVTMPPHFVNGTLQDEPPGHGIHGHTDPHWRPQSMMCGLDYLLPNFDFVGNFNYISQHTKLLLEKVGLWDSYGSKFDAAKDGYSKGGFCSQAIVSEGDIKFNATREVKGFNQDGVSGKHAFTNTRHSKYKLEKYYTPNLMAKVRKAFSMDFEIFDELQERVQLNGFSDVVSGYSLQIVKSHCSVNHTISN</sequence>
<dbReference type="Proteomes" id="UP000693970">
    <property type="component" value="Unassembled WGS sequence"/>
</dbReference>
<feature type="region of interest" description="Disordered" evidence="9">
    <location>
        <begin position="120"/>
        <end position="140"/>
    </location>
</feature>
<keyword evidence="12" id="KW-1185">Reference proteome</keyword>
<dbReference type="InterPro" id="IPR018011">
    <property type="entry name" value="Carb_sulfotrans_8-10"/>
</dbReference>
<dbReference type="GO" id="GO:0016051">
    <property type="term" value="P:carbohydrate biosynthetic process"/>
    <property type="evidence" value="ECO:0007669"/>
    <property type="project" value="InterPro"/>
</dbReference>
<evidence type="ECO:0000256" key="7">
    <source>
        <dbReference type="ARBA" id="ARBA00023136"/>
    </source>
</evidence>
<dbReference type="GO" id="GO:0000139">
    <property type="term" value="C:Golgi membrane"/>
    <property type="evidence" value="ECO:0007669"/>
    <property type="project" value="UniProtKB-SubCell"/>
</dbReference>
<reference evidence="11" key="2">
    <citation type="submission" date="2021-04" db="EMBL/GenBank/DDBJ databases">
        <authorList>
            <person name="Podell S."/>
        </authorList>
    </citation>
    <scope>NUCLEOTIDE SEQUENCE</scope>
    <source>
        <strain evidence="11">Hildebrandi</strain>
    </source>
</reference>
<reference evidence="11" key="1">
    <citation type="journal article" date="2021" name="Sci. Rep.">
        <title>Diploid genomic architecture of Nitzschia inconspicua, an elite biomass production diatom.</title>
        <authorList>
            <person name="Oliver A."/>
            <person name="Podell S."/>
            <person name="Pinowska A."/>
            <person name="Traller J.C."/>
            <person name="Smith S.R."/>
            <person name="McClure R."/>
            <person name="Beliaev A."/>
            <person name="Bohutskyi P."/>
            <person name="Hill E.A."/>
            <person name="Rabines A."/>
            <person name="Zheng H."/>
            <person name="Allen L.Z."/>
            <person name="Kuo A."/>
            <person name="Grigoriev I.V."/>
            <person name="Allen A.E."/>
            <person name="Hazlebeck D."/>
            <person name="Allen E.E."/>
        </authorList>
    </citation>
    <scope>NUCLEOTIDE SEQUENCE</scope>
    <source>
        <strain evidence="11">Hildebrandi</strain>
    </source>
</reference>
<evidence type="ECO:0000256" key="4">
    <source>
        <dbReference type="ARBA" id="ARBA00022692"/>
    </source>
</evidence>
<dbReference type="EMBL" id="JAGRRH010000005">
    <property type="protein sequence ID" value="KAG7370203.1"/>
    <property type="molecule type" value="Genomic_DNA"/>
</dbReference>
<evidence type="ECO:0000256" key="1">
    <source>
        <dbReference type="ARBA" id="ARBA00004323"/>
    </source>
</evidence>
<dbReference type="AlphaFoldDB" id="A0A9K3LY85"/>
<name>A0A9K3LY85_9STRA</name>
<evidence type="ECO:0000256" key="8">
    <source>
        <dbReference type="ARBA" id="ARBA00023180"/>
    </source>
</evidence>
<comment type="similarity">
    <text evidence="2">Belongs to the sulfotransferase 2 family.</text>
</comment>
<dbReference type="OrthoDB" id="206904at2759"/>
<evidence type="ECO:0000256" key="9">
    <source>
        <dbReference type="SAM" id="MobiDB-lite"/>
    </source>
</evidence>
<evidence type="ECO:0000313" key="12">
    <source>
        <dbReference type="Proteomes" id="UP000693970"/>
    </source>
</evidence>
<evidence type="ECO:0000256" key="6">
    <source>
        <dbReference type="ARBA" id="ARBA00023034"/>
    </source>
</evidence>
<evidence type="ECO:0000313" key="11">
    <source>
        <dbReference type="EMBL" id="KAG7370203.1"/>
    </source>
</evidence>
<keyword evidence="4 10" id="KW-0812">Transmembrane</keyword>
<evidence type="ECO:0000256" key="2">
    <source>
        <dbReference type="ARBA" id="ARBA00006339"/>
    </source>
</evidence>
<feature type="transmembrane region" description="Helical" evidence="10">
    <location>
        <begin position="21"/>
        <end position="40"/>
    </location>
</feature>
<organism evidence="11 12">
    <name type="scientific">Nitzschia inconspicua</name>
    <dbReference type="NCBI Taxonomy" id="303405"/>
    <lineage>
        <taxon>Eukaryota</taxon>
        <taxon>Sar</taxon>
        <taxon>Stramenopiles</taxon>
        <taxon>Ochrophyta</taxon>
        <taxon>Bacillariophyta</taxon>
        <taxon>Bacillariophyceae</taxon>
        <taxon>Bacillariophycidae</taxon>
        <taxon>Bacillariales</taxon>
        <taxon>Bacillariaceae</taxon>
        <taxon>Nitzschia</taxon>
    </lineage>
</organism>
<dbReference type="GO" id="GO:0008146">
    <property type="term" value="F:sulfotransferase activity"/>
    <property type="evidence" value="ECO:0007669"/>
    <property type="project" value="InterPro"/>
</dbReference>
<dbReference type="Pfam" id="PF03567">
    <property type="entry name" value="Sulfotransfer_2"/>
    <property type="match status" value="1"/>
</dbReference>
<proteinExistence type="inferred from homology"/>
<evidence type="ECO:0000256" key="5">
    <source>
        <dbReference type="ARBA" id="ARBA00022989"/>
    </source>
</evidence>
<keyword evidence="3" id="KW-0808">Transferase</keyword>
<evidence type="ECO:0000256" key="10">
    <source>
        <dbReference type="SAM" id="Phobius"/>
    </source>
</evidence>
<protein>
    <submittedName>
        <fullName evidence="11">Sulfotransferase family protein</fullName>
    </submittedName>
</protein>
<dbReference type="InterPro" id="IPR005331">
    <property type="entry name" value="Sulfotransferase"/>
</dbReference>
<keyword evidence="8" id="KW-0325">Glycoprotein</keyword>
<keyword evidence="7 10" id="KW-0472">Membrane</keyword>
<dbReference type="PANTHER" id="PTHR12137">
    <property type="entry name" value="CARBOHYDRATE SULFOTRANSFERASE"/>
    <property type="match status" value="1"/>
</dbReference>
<evidence type="ECO:0000256" key="3">
    <source>
        <dbReference type="ARBA" id="ARBA00022679"/>
    </source>
</evidence>